<feature type="transmembrane region" description="Helical" evidence="1">
    <location>
        <begin position="151"/>
        <end position="170"/>
    </location>
</feature>
<feature type="transmembrane region" description="Helical" evidence="1">
    <location>
        <begin position="12"/>
        <end position="30"/>
    </location>
</feature>
<sequence length="309" mass="32741">MDERKRGMMEMVAAMVISGTIGWLVVVSGRPVTQVVFWRCAFGAAVLLAVCAAKGYLKPGTLNRRQLLLAVAGGVAIVANWLLLFSAYAGASISIATAVYNTQPFMLVALGAVFLRERLTLAKLGWLLLSFGGMLLIVQARPGAGAPHGDYLVGILLALGAAFFYALAAIFAKQLKGTPPHLIALIHVMVGTVMLLPMAVSSELPSGLVPWATLTTMGVVHTGLMYILLYGAIQKLPTHLTGALSFIYPIVAILVDRLAFGHQLHPAQLVGAMLILVAAAGMTLGWPWRKPAAMLEAEVRAEAEGKSSM</sequence>
<keyword evidence="1" id="KW-0472">Membrane</keyword>
<dbReference type="GO" id="GO:0016020">
    <property type="term" value="C:membrane"/>
    <property type="evidence" value="ECO:0007669"/>
    <property type="project" value="InterPro"/>
</dbReference>
<feature type="transmembrane region" description="Helical" evidence="1">
    <location>
        <begin position="121"/>
        <end position="139"/>
    </location>
</feature>
<gene>
    <name evidence="3" type="ORF">M5D45_28805</name>
</gene>
<feature type="transmembrane region" description="Helical" evidence="1">
    <location>
        <begin position="67"/>
        <end position="89"/>
    </location>
</feature>
<dbReference type="InterPro" id="IPR037185">
    <property type="entry name" value="EmrE-like"/>
</dbReference>
<keyword evidence="1" id="KW-1133">Transmembrane helix</keyword>
<keyword evidence="1" id="KW-0812">Transmembrane</keyword>
<evidence type="ECO:0000259" key="2">
    <source>
        <dbReference type="Pfam" id="PF00892"/>
    </source>
</evidence>
<dbReference type="Gene3D" id="1.10.3730.20">
    <property type="match status" value="1"/>
</dbReference>
<dbReference type="PANTHER" id="PTHR22911">
    <property type="entry name" value="ACYL-MALONYL CONDENSING ENZYME-RELATED"/>
    <property type="match status" value="1"/>
</dbReference>
<dbReference type="RefSeq" id="WP_244844466.1">
    <property type="nucleotide sequence ID" value="NZ_CAJPVH010000002.1"/>
</dbReference>
<feature type="domain" description="EamA" evidence="2">
    <location>
        <begin position="7"/>
        <end position="138"/>
    </location>
</feature>
<feature type="transmembrane region" description="Helical" evidence="1">
    <location>
        <begin position="208"/>
        <end position="229"/>
    </location>
</feature>
<feature type="domain" description="EamA" evidence="2">
    <location>
        <begin position="153"/>
        <end position="283"/>
    </location>
</feature>
<dbReference type="SUPFAM" id="SSF103481">
    <property type="entry name" value="Multidrug resistance efflux transporter EmrE"/>
    <property type="match status" value="2"/>
</dbReference>
<dbReference type="AlphaFoldDB" id="A0AAE9I5W1"/>
<feature type="transmembrane region" description="Helical" evidence="1">
    <location>
        <begin position="267"/>
        <end position="286"/>
    </location>
</feature>
<protein>
    <submittedName>
        <fullName evidence="3">DMT family transporter</fullName>
    </submittedName>
</protein>
<dbReference type="EMBL" id="CP097331">
    <property type="protein sequence ID" value="URF07055.1"/>
    <property type="molecule type" value="Genomic_DNA"/>
</dbReference>
<evidence type="ECO:0000313" key="4">
    <source>
        <dbReference type="Proteomes" id="UP001056132"/>
    </source>
</evidence>
<reference evidence="3" key="1">
    <citation type="journal article" date="2022" name="Microbiol. Resour. Announc.">
        <title>Genome Sequence of Cupriavidus campinensis Strain G5, a Member of a Bacterial Consortium Capable of Polyethylene Degradation.</title>
        <authorList>
            <person name="Schneider B."/>
            <person name="Pfeiffer F."/>
            <person name="Dyall-Smith M."/>
            <person name="Kunte H.J."/>
        </authorList>
    </citation>
    <scope>NUCLEOTIDE SEQUENCE</scope>
    <source>
        <strain evidence="3">G5</strain>
    </source>
</reference>
<feature type="transmembrane region" description="Helical" evidence="1">
    <location>
        <begin position="36"/>
        <end position="55"/>
    </location>
</feature>
<dbReference type="Proteomes" id="UP001056132">
    <property type="component" value="Chromosome 2"/>
</dbReference>
<dbReference type="Pfam" id="PF00892">
    <property type="entry name" value="EamA"/>
    <property type="match status" value="2"/>
</dbReference>
<evidence type="ECO:0000313" key="3">
    <source>
        <dbReference type="EMBL" id="URF07055.1"/>
    </source>
</evidence>
<feature type="transmembrane region" description="Helical" evidence="1">
    <location>
        <begin position="236"/>
        <end position="255"/>
    </location>
</feature>
<reference evidence="3" key="2">
    <citation type="submission" date="2022-05" db="EMBL/GenBank/DDBJ databases">
        <authorList>
            <person name="Kunte H.-J."/>
        </authorList>
    </citation>
    <scope>NUCLEOTIDE SEQUENCE</scope>
    <source>
        <strain evidence="3">G5</strain>
    </source>
</reference>
<feature type="transmembrane region" description="Helical" evidence="1">
    <location>
        <begin position="95"/>
        <end position="114"/>
    </location>
</feature>
<organism evidence="3 4">
    <name type="scientific">Cupriavidus campinensis</name>
    <dbReference type="NCBI Taxonomy" id="151783"/>
    <lineage>
        <taxon>Bacteria</taxon>
        <taxon>Pseudomonadati</taxon>
        <taxon>Pseudomonadota</taxon>
        <taxon>Betaproteobacteria</taxon>
        <taxon>Burkholderiales</taxon>
        <taxon>Burkholderiaceae</taxon>
        <taxon>Cupriavidus</taxon>
    </lineage>
</organism>
<dbReference type="InterPro" id="IPR000620">
    <property type="entry name" value="EamA_dom"/>
</dbReference>
<dbReference type="KEGG" id="ccam:M5D45_28805"/>
<evidence type="ECO:0000256" key="1">
    <source>
        <dbReference type="SAM" id="Phobius"/>
    </source>
</evidence>
<dbReference type="PANTHER" id="PTHR22911:SF102">
    <property type="entry name" value="MEMBRANE PROTEIN"/>
    <property type="match status" value="1"/>
</dbReference>
<accession>A0AAE9I5W1</accession>
<feature type="transmembrane region" description="Helical" evidence="1">
    <location>
        <begin position="182"/>
        <end position="202"/>
    </location>
</feature>
<name>A0AAE9I5W1_9BURK</name>
<proteinExistence type="predicted"/>